<evidence type="ECO:0000313" key="14">
    <source>
        <dbReference type="Proteomes" id="UP001190700"/>
    </source>
</evidence>
<dbReference type="GO" id="GO:0005783">
    <property type="term" value="C:endoplasmic reticulum"/>
    <property type="evidence" value="ECO:0007669"/>
    <property type="project" value="UniProtKB-SubCell"/>
</dbReference>
<keyword evidence="12" id="KW-0732">Signal</keyword>
<name>A0AAE0L574_9CHLO</name>
<dbReference type="CDD" id="cd11296">
    <property type="entry name" value="O-FucT_like"/>
    <property type="match status" value="1"/>
</dbReference>
<evidence type="ECO:0000256" key="2">
    <source>
        <dbReference type="ARBA" id="ARBA00004922"/>
    </source>
</evidence>
<dbReference type="Gene3D" id="3.40.50.11340">
    <property type="match status" value="1"/>
</dbReference>
<keyword evidence="6" id="KW-0294">Fucose metabolism</keyword>
<comment type="caution">
    <text evidence="13">The sequence shown here is derived from an EMBL/GenBank/DDBJ whole genome shotgun (WGS) entry which is preliminary data.</text>
</comment>
<comment type="similarity">
    <text evidence="8">Belongs to the glycosyltransferase 68 family.</text>
</comment>
<dbReference type="InterPro" id="IPR019378">
    <property type="entry name" value="GDP-Fuc_O-FucTrfase"/>
</dbReference>
<dbReference type="Pfam" id="PF10250">
    <property type="entry name" value="O-FucT"/>
    <property type="match status" value="1"/>
</dbReference>
<evidence type="ECO:0000256" key="1">
    <source>
        <dbReference type="ARBA" id="ARBA00004240"/>
    </source>
</evidence>
<dbReference type="GO" id="GO:0006004">
    <property type="term" value="P:fucose metabolic process"/>
    <property type="evidence" value="ECO:0007669"/>
    <property type="project" value="UniProtKB-KW"/>
</dbReference>
<reference evidence="13 14" key="1">
    <citation type="journal article" date="2015" name="Genome Biol. Evol.">
        <title>Comparative Genomics of a Bacterivorous Green Alga Reveals Evolutionary Causalities and Consequences of Phago-Mixotrophic Mode of Nutrition.</title>
        <authorList>
            <person name="Burns J.A."/>
            <person name="Paasch A."/>
            <person name="Narechania A."/>
            <person name="Kim E."/>
        </authorList>
    </citation>
    <scope>NUCLEOTIDE SEQUENCE [LARGE SCALE GENOMIC DNA]</scope>
    <source>
        <strain evidence="13 14">PLY_AMNH</strain>
    </source>
</reference>
<comment type="similarity">
    <text evidence="3">Belongs to the glycosyltransferase GT106 family.</text>
</comment>
<feature type="chain" id="PRO_5042039812" description="GDP-fucose protein O-fucosyltransferase 2" evidence="12">
    <location>
        <begin position="30"/>
        <end position="470"/>
    </location>
</feature>
<evidence type="ECO:0000256" key="5">
    <source>
        <dbReference type="ARBA" id="ARBA00022824"/>
    </source>
</evidence>
<evidence type="ECO:0000256" key="8">
    <source>
        <dbReference type="ARBA" id="ARBA00025803"/>
    </source>
</evidence>
<evidence type="ECO:0000256" key="3">
    <source>
        <dbReference type="ARBA" id="ARBA00007737"/>
    </source>
</evidence>
<evidence type="ECO:0000256" key="10">
    <source>
        <dbReference type="ARBA" id="ARBA00030350"/>
    </source>
</evidence>
<dbReference type="EMBL" id="LGRX02009081">
    <property type="protein sequence ID" value="KAK3272239.1"/>
    <property type="molecule type" value="Genomic_DNA"/>
</dbReference>
<dbReference type="AlphaFoldDB" id="A0AAE0L574"/>
<accession>A0AAE0L574</accession>
<feature type="signal peptide" evidence="12">
    <location>
        <begin position="1"/>
        <end position="29"/>
    </location>
</feature>
<keyword evidence="14" id="KW-1185">Reference proteome</keyword>
<evidence type="ECO:0000256" key="4">
    <source>
        <dbReference type="ARBA" id="ARBA00022679"/>
    </source>
</evidence>
<sequence>MSTSRGKLSAACVLMLVFLACQAPTPVQGRPAAPKSGRPKTVTTGGGRTGDRDEIDSSQKFLIPYLTGLGVNNQIWQYLSAMHIAKATNRTLCLVPWIRFYLSAAGRPSIDFDELFDPARIGDYARVADMTTCWTQCKSGRFNGFYSTQGPKLPCCKAGKEAIYERAFMRNTGFHHGIPKLLTELPREALNSMDGVRRLMAPADKDRCIGFLGSMFDIPPQNVLALNHLTSATSIQDAAAEATRRLFGGEYVAVHWRFEETKCREAGLYLPPDRSRPSSIKNMDQLRTTKAGYGIRGSWGDFCFFTSLKGYVVRSLTIANEQSIFDGINRVKSRHGLRHVFLSTDIDVKQAAGFLKRLRAATGVRMLSDLDASFWQQFHTIDRKQSDVMSRLEQEICIRSKSFVGTSTSSWTGSVLQGRLPSHITEALHTQRIKPENLPYYLTRKEDTYIDMEVCSGSNCELSTEPIPTP</sequence>
<dbReference type="GO" id="GO:0046922">
    <property type="term" value="F:peptide-O-fucosyltransferase activity"/>
    <property type="evidence" value="ECO:0007669"/>
    <property type="project" value="InterPro"/>
</dbReference>
<dbReference type="PROSITE" id="PS51257">
    <property type="entry name" value="PROKAR_LIPOPROTEIN"/>
    <property type="match status" value="1"/>
</dbReference>
<dbReference type="Gene3D" id="3.40.50.11350">
    <property type="match status" value="1"/>
</dbReference>
<proteinExistence type="inferred from homology"/>
<keyword evidence="5" id="KW-0256">Endoplasmic reticulum</keyword>
<evidence type="ECO:0000256" key="6">
    <source>
        <dbReference type="ARBA" id="ARBA00023253"/>
    </source>
</evidence>
<protein>
    <recommendedName>
        <fullName evidence="9">GDP-fucose protein O-fucosyltransferase 2</fullName>
    </recommendedName>
    <alternativeName>
        <fullName evidence="10">O-fucosyltransferase family protein</fullName>
    </alternativeName>
</protein>
<evidence type="ECO:0000256" key="9">
    <source>
        <dbReference type="ARBA" id="ARBA00026232"/>
    </source>
</evidence>
<comment type="subcellular location">
    <subcellularLocation>
        <location evidence="1">Endoplasmic reticulum</location>
    </subcellularLocation>
</comment>
<evidence type="ECO:0000256" key="11">
    <source>
        <dbReference type="SAM" id="MobiDB-lite"/>
    </source>
</evidence>
<comment type="pathway">
    <text evidence="2">Protein modification; protein glycosylation.</text>
</comment>
<dbReference type="PANTHER" id="PTHR13398:SF0">
    <property type="entry name" value="GDP-FUCOSE PROTEIN O-FUCOSYLTRANSFERASE 2"/>
    <property type="match status" value="1"/>
</dbReference>
<evidence type="ECO:0000256" key="12">
    <source>
        <dbReference type="SAM" id="SignalP"/>
    </source>
</evidence>
<evidence type="ECO:0000313" key="13">
    <source>
        <dbReference type="EMBL" id="KAK3272239.1"/>
    </source>
</evidence>
<keyword evidence="4" id="KW-0808">Transferase</keyword>
<dbReference type="InterPro" id="IPR045130">
    <property type="entry name" value="OFUT2-like"/>
</dbReference>
<feature type="region of interest" description="Disordered" evidence="11">
    <location>
        <begin position="27"/>
        <end position="54"/>
    </location>
</feature>
<keyword evidence="7" id="KW-0119">Carbohydrate metabolism</keyword>
<dbReference type="Proteomes" id="UP001190700">
    <property type="component" value="Unassembled WGS sequence"/>
</dbReference>
<evidence type="ECO:0000256" key="7">
    <source>
        <dbReference type="ARBA" id="ARBA00023277"/>
    </source>
</evidence>
<gene>
    <name evidence="13" type="ORF">CYMTET_19456</name>
</gene>
<organism evidence="13 14">
    <name type="scientific">Cymbomonas tetramitiformis</name>
    <dbReference type="NCBI Taxonomy" id="36881"/>
    <lineage>
        <taxon>Eukaryota</taxon>
        <taxon>Viridiplantae</taxon>
        <taxon>Chlorophyta</taxon>
        <taxon>Pyramimonadophyceae</taxon>
        <taxon>Pyramimonadales</taxon>
        <taxon>Pyramimonadaceae</taxon>
        <taxon>Cymbomonas</taxon>
    </lineage>
</organism>
<dbReference type="PANTHER" id="PTHR13398">
    <property type="entry name" value="GDP-FUCOSE PROTEIN O-FUCOSYLTRANSFERASE 2"/>
    <property type="match status" value="1"/>
</dbReference>